<keyword evidence="2" id="KW-1185">Reference proteome</keyword>
<dbReference type="RefSeq" id="WP_284305992.1">
    <property type="nucleotide sequence ID" value="NZ_BSOR01000050.1"/>
</dbReference>
<evidence type="ECO:0000313" key="2">
    <source>
        <dbReference type="Proteomes" id="UP001156682"/>
    </source>
</evidence>
<evidence type="ECO:0008006" key="3">
    <source>
        <dbReference type="Google" id="ProtNLM"/>
    </source>
</evidence>
<dbReference type="EMBL" id="BSOR01000050">
    <property type="protein sequence ID" value="GLR65006.1"/>
    <property type="molecule type" value="Genomic_DNA"/>
</dbReference>
<dbReference type="Pfam" id="PF12686">
    <property type="entry name" value="DUF3800"/>
    <property type="match status" value="1"/>
</dbReference>
<comment type="caution">
    <text evidence="1">The sequence shown here is derived from an EMBL/GenBank/DDBJ whole genome shotgun (WGS) entry which is preliminary data.</text>
</comment>
<evidence type="ECO:0000313" key="1">
    <source>
        <dbReference type="EMBL" id="GLR65006.1"/>
    </source>
</evidence>
<dbReference type="InterPro" id="IPR024524">
    <property type="entry name" value="DUF3800"/>
</dbReference>
<proteinExistence type="predicted"/>
<reference evidence="2" key="1">
    <citation type="journal article" date="2019" name="Int. J. Syst. Evol. Microbiol.">
        <title>The Global Catalogue of Microorganisms (GCM) 10K type strain sequencing project: providing services to taxonomists for standard genome sequencing and annotation.</title>
        <authorList>
            <consortium name="The Broad Institute Genomics Platform"/>
            <consortium name="The Broad Institute Genome Sequencing Center for Infectious Disease"/>
            <person name="Wu L."/>
            <person name="Ma J."/>
        </authorList>
    </citation>
    <scope>NUCLEOTIDE SEQUENCE [LARGE SCALE GENOMIC DNA]</scope>
    <source>
        <strain evidence="2">NBRC 100033</strain>
    </source>
</reference>
<sequence length="242" mass="28523">MEVEFSKNKYSLYYDESNNIRKLLLDGDEYNIDNDPNQESSPIFVLSGIAFNEESESIDFSELKKKLYLQQGVTELKLAQMVKIRAKYTPIEAFKYALGSKKFESLFQCLLTKKILIHYEMINIVYWSFLDIIEDLVLCTNDPQDYANQFIYKDCLYRLIKIDKENFLSLMSRFNYPNIEKHESLNFLEGLSDLVMRNIALRFSKDESDLDVKMINHLGLFIYKCIKLFKDKAWIQLSSATH</sequence>
<protein>
    <recommendedName>
        <fullName evidence="3">DUF3800 domain-containing protein</fullName>
    </recommendedName>
</protein>
<gene>
    <name evidence="1" type="ORF">GCM10007878_24450</name>
</gene>
<organism evidence="1 2">
    <name type="scientific">Marinospirillum insulare</name>
    <dbReference type="NCBI Taxonomy" id="217169"/>
    <lineage>
        <taxon>Bacteria</taxon>
        <taxon>Pseudomonadati</taxon>
        <taxon>Pseudomonadota</taxon>
        <taxon>Gammaproteobacteria</taxon>
        <taxon>Oceanospirillales</taxon>
        <taxon>Oceanospirillaceae</taxon>
        <taxon>Marinospirillum</taxon>
    </lineage>
</organism>
<dbReference type="Proteomes" id="UP001156682">
    <property type="component" value="Unassembled WGS sequence"/>
</dbReference>
<name>A0ABQ5ZZQ5_9GAMM</name>
<accession>A0ABQ5ZZQ5</accession>